<evidence type="ECO:0000313" key="2">
    <source>
        <dbReference type="Proteomes" id="UP001054902"/>
    </source>
</evidence>
<dbReference type="Proteomes" id="UP001054902">
    <property type="component" value="Unassembled WGS sequence"/>
</dbReference>
<sequence length="502" mass="58205">MDWKIFLAKELGITSFLTLTAGKRFLDRHHDWSDEDFSAAFYEMFPLLKSVDTTDLAVIGGCVFDFLTKRQNSIKDIDIFVIGEKYADKKLLIERAAKFLDDIKEVLLAKDQEYEEDQKRHGYSYSKQTSKYNLSNLEATRNGCVVTISVPTMNYTMIQFILSPIPNLQSFFQKNDLGCTALAFYHDKVYFSELGKFCFQNSLCLVLPDDLSYTGSSRIKKYFDKGVDLVLPHLSREALPTRNFRFNLNEVFVFDNLAVIYSSIQKNKIRVHDIEVCDPEGETPSDNLSDDDDMSDDENYAYFHYDSCSEIQGNKLPSENDIIHENLIKLIRERRHFKIRCSGKEIHDVLKPVPIPERMITNTYDTIQSSLESMINSGEYKLSKFQYFSVCPSSEILHNLIVKPERELEEKLMESKGKTSNNFAAISEKFRKQVKSRQKLYLEDLINQQKQCSFEKAAALQKDVLNRPNYYPIVSSDWKWNENSGPSMLTWYGTSYNKDVFI</sequence>
<name>A0AAD3CG14_9STRA</name>
<keyword evidence="2" id="KW-1185">Reference proteome</keyword>
<gene>
    <name evidence="1" type="ORF">CTEN210_01620</name>
</gene>
<protein>
    <submittedName>
        <fullName evidence="1">Uncharacterized protein</fullName>
    </submittedName>
</protein>
<organism evidence="1 2">
    <name type="scientific">Chaetoceros tenuissimus</name>
    <dbReference type="NCBI Taxonomy" id="426638"/>
    <lineage>
        <taxon>Eukaryota</taxon>
        <taxon>Sar</taxon>
        <taxon>Stramenopiles</taxon>
        <taxon>Ochrophyta</taxon>
        <taxon>Bacillariophyta</taxon>
        <taxon>Coscinodiscophyceae</taxon>
        <taxon>Chaetocerotophycidae</taxon>
        <taxon>Chaetocerotales</taxon>
        <taxon>Chaetocerotaceae</taxon>
        <taxon>Chaetoceros</taxon>
    </lineage>
</organism>
<proteinExistence type="predicted"/>
<dbReference type="EMBL" id="BLLK01000020">
    <property type="protein sequence ID" value="GFH45146.1"/>
    <property type="molecule type" value="Genomic_DNA"/>
</dbReference>
<accession>A0AAD3CG14</accession>
<evidence type="ECO:0000313" key="1">
    <source>
        <dbReference type="EMBL" id="GFH45146.1"/>
    </source>
</evidence>
<comment type="caution">
    <text evidence="1">The sequence shown here is derived from an EMBL/GenBank/DDBJ whole genome shotgun (WGS) entry which is preliminary data.</text>
</comment>
<dbReference type="AlphaFoldDB" id="A0AAD3CG14"/>
<reference evidence="1 2" key="1">
    <citation type="journal article" date="2021" name="Sci. Rep.">
        <title>The genome of the diatom Chaetoceros tenuissimus carries an ancient integrated fragment of an extant virus.</title>
        <authorList>
            <person name="Hongo Y."/>
            <person name="Kimura K."/>
            <person name="Takaki Y."/>
            <person name="Yoshida Y."/>
            <person name="Baba S."/>
            <person name="Kobayashi G."/>
            <person name="Nagasaki K."/>
            <person name="Hano T."/>
            <person name="Tomaru Y."/>
        </authorList>
    </citation>
    <scope>NUCLEOTIDE SEQUENCE [LARGE SCALE GENOMIC DNA]</scope>
    <source>
        <strain evidence="1 2">NIES-3715</strain>
    </source>
</reference>